<dbReference type="PROSITE" id="PS51740">
    <property type="entry name" value="SPOVT_ABRB"/>
    <property type="match status" value="1"/>
</dbReference>
<sequence>MTHVVKVTSKGQATIPAEIRKALGIRPGDRIVWEIDAEGAVRIRRATPLDLEYLKAVESTLEEWHSEADEAAYHDL</sequence>
<dbReference type="SUPFAM" id="SSF89447">
    <property type="entry name" value="AbrB/MazE/MraZ-like"/>
    <property type="match status" value="1"/>
</dbReference>
<dbReference type="InterPro" id="IPR007159">
    <property type="entry name" value="SpoVT-AbrB_dom"/>
</dbReference>
<dbReference type="SMART" id="SM00966">
    <property type="entry name" value="SpoVT_AbrB"/>
    <property type="match status" value="1"/>
</dbReference>
<evidence type="ECO:0000313" key="4">
    <source>
        <dbReference type="Proteomes" id="UP001321825"/>
    </source>
</evidence>
<dbReference type="GO" id="GO:0003677">
    <property type="term" value="F:DNA binding"/>
    <property type="evidence" value="ECO:0007669"/>
    <property type="project" value="UniProtKB-UniRule"/>
</dbReference>
<dbReference type="PANTHER" id="PTHR34860">
    <property type="entry name" value="REPRESSOR-LIKE PROTEIN SSO7C3"/>
    <property type="match status" value="1"/>
</dbReference>
<evidence type="ECO:0000259" key="2">
    <source>
        <dbReference type="PROSITE" id="PS51740"/>
    </source>
</evidence>
<dbReference type="Gene3D" id="2.10.260.10">
    <property type="match status" value="1"/>
</dbReference>
<evidence type="ECO:0000256" key="1">
    <source>
        <dbReference type="PROSITE-ProRule" id="PRU01076"/>
    </source>
</evidence>
<dbReference type="KEGG" id="mcau:MIT9_P1236"/>
<dbReference type="EMBL" id="AP024714">
    <property type="protein sequence ID" value="BCX81658.1"/>
    <property type="molecule type" value="Genomic_DNA"/>
</dbReference>
<protein>
    <submittedName>
        <fullName evidence="3">Antitoxin PrlF</fullName>
    </submittedName>
</protein>
<organism evidence="3 4">
    <name type="scientific">Methylomarinovum caldicuralii</name>
    <dbReference type="NCBI Taxonomy" id="438856"/>
    <lineage>
        <taxon>Bacteria</taxon>
        <taxon>Pseudomonadati</taxon>
        <taxon>Pseudomonadota</taxon>
        <taxon>Gammaproteobacteria</taxon>
        <taxon>Methylococcales</taxon>
        <taxon>Methylothermaceae</taxon>
        <taxon>Methylomarinovum</taxon>
    </lineage>
</organism>
<dbReference type="PANTHER" id="PTHR34860:SF6">
    <property type="entry name" value="REPRESSOR-LIKE PROTEIN SSO7C3"/>
    <property type="match status" value="1"/>
</dbReference>
<dbReference type="NCBIfam" id="TIGR01439">
    <property type="entry name" value="lp_hng_hel_AbrB"/>
    <property type="match status" value="1"/>
</dbReference>
<name>A0AAU9C237_9GAMM</name>
<proteinExistence type="predicted"/>
<accession>A0AAU9C237</accession>
<dbReference type="Pfam" id="PF04014">
    <property type="entry name" value="MazE_antitoxin"/>
    <property type="match status" value="1"/>
</dbReference>
<feature type="domain" description="SpoVT-AbrB" evidence="2">
    <location>
        <begin position="2"/>
        <end position="48"/>
    </location>
</feature>
<keyword evidence="1" id="KW-0238">DNA-binding</keyword>
<evidence type="ECO:0000313" key="3">
    <source>
        <dbReference type="EMBL" id="BCX81658.1"/>
    </source>
</evidence>
<dbReference type="Proteomes" id="UP001321825">
    <property type="component" value="Chromosome"/>
</dbReference>
<reference evidence="4" key="1">
    <citation type="journal article" date="2024" name="Int. J. Syst. Evol. Microbiol.">
        <title>Methylomarinovum tepidoasis sp. nov., a moderately thermophilic methanotroph of the family Methylothermaceae isolated from a deep-sea hydrothermal field.</title>
        <authorList>
            <person name="Hirayama H."/>
            <person name="Takaki Y."/>
            <person name="Abe M."/>
            <person name="Miyazaki M."/>
            <person name="Uematsu K."/>
            <person name="Matsui Y."/>
            <person name="Takai K."/>
        </authorList>
    </citation>
    <scope>NUCLEOTIDE SEQUENCE [LARGE SCALE GENOMIC DNA]</scope>
    <source>
        <strain evidence="4">IT-9</strain>
    </source>
</reference>
<dbReference type="InterPro" id="IPR037914">
    <property type="entry name" value="SpoVT-AbrB_sf"/>
</dbReference>
<dbReference type="InterPro" id="IPR052975">
    <property type="entry name" value="Repressor-like_regulatory"/>
</dbReference>
<keyword evidence="4" id="KW-1185">Reference proteome</keyword>
<dbReference type="AlphaFoldDB" id="A0AAU9C237"/>
<gene>
    <name evidence="3" type="ORF">MIT9_P1236</name>
</gene>